<feature type="non-terminal residue" evidence="1">
    <location>
        <position position="1"/>
    </location>
</feature>
<gene>
    <name evidence="1" type="ORF">LCGC14_2675980</name>
</gene>
<evidence type="ECO:0000313" key="1">
    <source>
        <dbReference type="EMBL" id="KKK95123.1"/>
    </source>
</evidence>
<comment type="caution">
    <text evidence="1">The sequence shown here is derived from an EMBL/GenBank/DDBJ whole genome shotgun (WGS) entry which is preliminary data.</text>
</comment>
<proteinExistence type="predicted"/>
<dbReference type="EMBL" id="LAZR01047051">
    <property type="protein sequence ID" value="KKK95123.1"/>
    <property type="molecule type" value="Genomic_DNA"/>
</dbReference>
<organism evidence="1">
    <name type="scientific">marine sediment metagenome</name>
    <dbReference type="NCBI Taxonomy" id="412755"/>
    <lineage>
        <taxon>unclassified sequences</taxon>
        <taxon>metagenomes</taxon>
        <taxon>ecological metagenomes</taxon>
    </lineage>
</organism>
<dbReference type="AlphaFoldDB" id="A0A0F8ZMQ2"/>
<reference evidence="1" key="1">
    <citation type="journal article" date="2015" name="Nature">
        <title>Complex archaea that bridge the gap between prokaryotes and eukaryotes.</title>
        <authorList>
            <person name="Spang A."/>
            <person name="Saw J.H."/>
            <person name="Jorgensen S.L."/>
            <person name="Zaremba-Niedzwiedzka K."/>
            <person name="Martijn J."/>
            <person name="Lind A.E."/>
            <person name="van Eijk R."/>
            <person name="Schleper C."/>
            <person name="Guy L."/>
            <person name="Ettema T.J."/>
        </authorList>
    </citation>
    <scope>NUCLEOTIDE SEQUENCE</scope>
</reference>
<accession>A0A0F8ZMQ2</accession>
<sequence length="175" mass="18919">AQHCRESNPSRSPLCHSPSGQIPWLPMYSIHRQPMHQGPGGFSLGRHGQPAGVRACPIPQTGGPKRPDGRKKMHLAVRKMPTFFRPFGAMLLTPTVPGAHAPGQCYSAKSRGASGRSTSSFRPSGPMEAGQFELLVVCDLFVICRLRFAASPSIQARCPRHFPRPTRFIVGGGGI</sequence>
<name>A0A0F8ZMQ2_9ZZZZ</name>
<protein>
    <submittedName>
        <fullName evidence="1">Uncharacterized protein</fullName>
    </submittedName>
</protein>